<feature type="transmembrane region" description="Helical" evidence="7">
    <location>
        <begin position="135"/>
        <end position="152"/>
    </location>
</feature>
<evidence type="ECO:0000313" key="8">
    <source>
        <dbReference type="EMBL" id="OGI47602.1"/>
    </source>
</evidence>
<feature type="transmembrane region" description="Helical" evidence="7">
    <location>
        <begin position="49"/>
        <end position="70"/>
    </location>
</feature>
<comment type="caution">
    <text evidence="8">The sequence shown here is derived from an EMBL/GenBank/DDBJ whole genome shotgun (WGS) entry which is preliminary data.</text>
</comment>
<evidence type="ECO:0000256" key="7">
    <source>
        <dbReference type="SAM" id="Phobius"/>
    </source>
</evidence>
<dbReference type="GO" id="GO:0005886">
    <property type="term" value="C:plasma membrane"/>
    <property type="evidence" value="ECO:0007669"/>
    <property type="project" value="UniProtKB-SubCell"/>
</dbReference>
<keyword evidence="3" id="KW-1003">Cell membrane</keyword>
<dbReference type="Proteomes" id="UP000179360">
    <property type="component" value="Unassembled WGS sequence"/>
</dbReference>
<evidence type="ECO:0000256" key="6">
    <source>
        <dbReference type="ARBA" id="ARBA00023136"/>
    </source>
</evidence>
<feature type="transmembrane region" description="Helical" evidence="7">
    <location>
        <begin position="9"/>
        <end position="29"/>
    </location>
</feature>
<comment type="subcellular location">
    <subcellularLocation>
        <location evidence="1">Cell membrane</location>
        <topology evidence="1">Multi-pass membrane protein</topology>
    </subcellularLocation>
</comment>
<proteinExistence type="inferred from homology"/>
<evidence type="ECO:0000256" key="5">
    <source>
        <dbReference type="ARBA" id="ARBA00022989"/>
    </source>
</evidence>
<dbReference type="Pfam" id="PF03601">
    <property type="entry name" value="Cons_hypoth698"/>
    <property type="match status" value="1"/>
</dbReference>
<evidence type="ECO:0000313" key="9">
    <source>
        <dbReference type="Proteomes" id="UP000179360"/>
    </source>
</evidence>
<feature type="transmembrane region" description="Helical" evidence="7">
    <location>
        <begin position="487"/>
        <end position="505"/>
    </location>
</feature>
<dbReference type="PANTHER" id="PTHR30106">
    <property type="entry name" value="INNER MEMBRANE PROTEIN YEIH-RELATED"/>
    <property type="match status" value="1"/>
</dbReference>
<name>A0A1F6TRB0_9PROT</name>
<sequence>MIYTKKTPWTLIIGIIMVAFGYLVQAGVLDPLIEFLKISKFVGKPGQPGEIIVLPFVGGLITVVVGLWQYAVRPKEGHLDYYLSAVGGVMFILLVAFVVKWGLDPLMHVWGKAAEAAMKDAKLNWAFDFAKVMNLNYVVMGILAGIIVVNVFRIPDWAENGVRLSRLGLKTGVVLLGVLYSWQELANLAGLSIVLIAIFVLGSVGLVLWMGAQRNIPNSMGGVLSAGMGVCGVSAAVAAAPVVNAKSTEIAYTIGTILLWGVLMMFIFPIVGKAMDMNPTQFGAWAGTGILNSAQVAGAALAFEPDGIETLKVAEIFNITRVLFLPIIVLWLAVWYVKREGNGGRTNLGQVVFGKFPLFVLGFILMFVLGSTGVFAPGAQLPGKYFDNSEKHLVKKDAEGNIKESKMLADKDADVLKAQLDQVTDAAHKTALAGLIKDKKAASFEHDADLRALLNSRVLDKKGNKILKKMHEAVYKPAPRISKFRDLIAWFFTFGLVGLGMQITMASIKQAGGQPLVIGSVVGTVKAVGALIVVWLFVKEII</sequence>
<feature type="transmembrane region" description="Helical" evidence="7">
    <location>
        <begin position="356"/>
        <end position="376"/>
    </location>
</feature>
<dbReference type="STRING" id="1817764.A2637_01675"/>
<keyword evidence="4 7" id="KW-0812">Transmembrane</keyword>
<evidence type="ECO:0008006" key="10">
    <source>
        <dbReference type="Google" id="ProtNLM"/>
    </source>
</evidence>
<feature type="transmembrane region" description="Helical" evidence="7">
    <location>
        <begin position="188"/>
        <end position="211"/>
    </location>
</feature>
<gene>
    <name evidence="8" type="ORF">A2637_01675</name>
</gene>
<feature type="transmembrane region" description="Helical" evidence="7">
    <location>
        <begin position="316"/>
        <end position="336"/>
    </location>
</feature>
<evidence type="ECO:0000256" key="3">
    <source>
        <dbReference type="ARBA" id="ARBA00022475"/>
    </source>
</evidence>
<dbReference type="PANTHER" id="PTHR30106:SF1">
    <property type="entry name" value="UPF0324 MEMBRANE PROTEIN FN0533"/>
    <property type="match status" value="1"/>
</dbReference>
<dbReference type="InterPro" id="IPR018383">
    <property type="entry name" value="UPF0324_pro"/>
</dbReference>
<feature type="transmembrane region" description="Helical" evidence="7">
    <location>
        <begin position="223"/>
        <end position="244"/>
    </location>
</feature>
<evidence type="ECO:0000256" key="1">
    <source>
        <dbReference type="ARBA" id="ARBA00004651"/>
    </source>
</evidence>
<organism evidence="8 9">
    <name type="scientific">Candidatus Muproteobacteria bacterium RIFCSPHIGHO2_01_FULL_65_16</name>
    <dbReference type="NCBI Taxonomy" id="1817764"/>
    <lineage>
        <taxon>Bacteria</taxon>
        <taxon>Pseudomonadati</taxon>
        <taxon>Pseudomonadota</taxon>
        <taxon>Candidatus Muproteobacteria</taxon>
    </lineage>
</organism>
<reference evidence="8 9" key="1">
    <citation type="journal article" date="2016" name="Nat. Commun.">
        <title>Thousands of microbial genomes shed light on interconnected biogeochemical processes in an aquifer system.</title>
        <authorList>
            <person name="Anantharaman K."/>
            <person name="Brown C.T."/>
            <person name="Hug L.A."/>
            <person name="Sharon I."/>
            <person name="Castelle C.J."/>
            <person name="Probst A.J."/>
            <person name="Thomas B.C."/>
            <person name="Singh A."/>
            <person name="Wilkins M.J."/>
            <person name="Karaoz U."/>
            <person name="Brodie E.L."/>
            <person name="Williams K.H."/>
            <person name="Hubbard S.S."/>
            <person name="Banfield J.F."/>
        </authorList>
    </citation>
    <scope>NUCLEOTIDE SEQUENCE [LARGE SCALE GENOMIC DNA]</scope>
</reference>
<protein>
    <recommendedName>
        <fullName evidence="10">Sulfate exporter family transporter</fullName>
    </recommendedName>
</protein>
<feature type="transmembrane region" description="Helical" evidence="7">
    <location>
        <begin position="82"/>
        <end position="103"/>
    </location>
</feature>
<feature type="transmembrane region" description="Helical" evidence="7">
    <location>
        <begin position="250"/>
        <end position="271"/>
    </location>
</feature>
<dbReference type="EMBL" id="MFSY01000014">
    <property type="protein sequence ID" value="OGI47602.1"/>
    <property type="molecule type" value="Genomic_DNA"/>
</dbReference>
<feature type="transmembrane region" description="Helical" evidence="7">
    <location>
        <begin position="517"/>
        <end position="538"/>
    </location>
</feature>
<keyword evidence="5 7" id="KW-1133">Transmembrane helix</keyword>
<accession>A0A1F6TRB0</accession>
<evidence type="ECO:0000256" key="4">
    <source>
        <dbReference type="ARBA" id="ARBA00022692"/>
    </source>
</evidence>
<keyword evidence="6 7" id="KW-0472">Membrane</keyword>
<dbReference type="AlphaFoldDB" id="A0A1F6TRB0"/>
<evidence type="ECO:0000256" key="2">
    <source>
        <dbReference type="ARBA" id="ARBA00007977"/>
    </source>
</evidence>
<comment type="similarity">
    <text evidence="2">Belongs to the UPF0324 family.</text>
</comment>